<dbReference type="GO" id="GO:0003677">
    <property type="term" value="F:DNA binding"/>
    <property type="evidence" value="ECO:0007669"/>
    <property type="project" value="InterPro"/>
</dbReference>
<dbReference type="Pfam" id="PF04397">
    <property type="entry name" value="LytTR"/>
    <property type="match status" value="1"/>
</dbReference>
<feature type="transmembrane region" description="Helical" evidence="1">
    <location>
        <begin position="84"/>
        <end position="105"/>
    </location>
</feature>
<sequence length="273" mass="29414">MNGTVVQSTRRQLQALGRSRSLWSMFVAIVVLFIVTGPYGTGQKMTFWPRAAYWTLLLGTGWIITTSFSAFANAALTRTFSSSLARAMVGAIVAALPIGAMITLANHLFLGQSFDIASVGEDAQAALPLCLIFCFLSCLTAGAANTAGATREVEAETAPPPSEKERPAILDRLGPERRGTLLRLSVQDHYTEVVTTRGRQLVLLRFADAMNEIGQTQGLQVHRSHWIADADVVSLRKQAGRLHVMTQDGTEIPVSRSHNAAVQARFAAHAPAG</sequence>
<evidence type="ECO:0000313" key="4">
    <source>
        <dbReference type="Proteomes" id="UP000464865"/>
    </source>
</evidence>
<keyword evidence="1" id="KW-1133">Transmembrane helix</keyword>
<dbReference type="Proteomes" id="UP000464865">
    <property type="component" value="Chromosome M15-11"/>
</dbReference>
<evidence type="ECO:0000256" key="1">
    <source>
        <dbReference type="SAM" id="Phobius"/>
    </source>
</evidence>
<protein>
    <submittedName>
        <fullName evidence="3">LytTR family transcriptional regulator</fullName>
    </submittedName>
</protein>
<organism evidence="3 4">
    <name type="scientific">Rhizobium oryzihabitans</name>
    <dbReference type="NCBI Taxonomy" id="2267833"/>
    <lineage>
        <taxon>Bacteria</taxon>
        <taxon>Pseudomonadati</taxon>
        <taxon>Pseudomonadota</taxon>
        <taxon>Alphaproteobacteria</taxon>
        <taxon>Hyphomicrobiales</taxon>
        <taxon>Rhizobiaceae</taxon>
        <taxon>Rhizobium/Agrobacterium group</taxon>
        <taxon>Rhizobium</taxon>
    </lineage>
</organism>
<gene>
    <name evidence="3" type="ORF">G3A56_15065</name>
</gene>
<accession>A0A7L5BJT7</accession>
<feature type="transmembrane region" description="Helical" evidence="1">
    <location>
        <begin position="21"/>
        <end position="39"/>
    </location>
</feature>
<feature type="transmembrane region" description="Helical" evidence="1">
    <location>
        <begin position="125"/>
        <end position="144"/>
    </location>
</feature>
<evidence type="ECO:0000259" key="2">
    <source>
        <dbReference type="PROSITE" id="PS50930"/>
    </source>
</evidence>
<dbReference type="KEGG" id="roy:G3A56_15065"/>
<dbReference type="InterPro" id="IPR007492">
    <property type="entry name" value="LytTR_DNA-bd_dom"/>
</dbReference>
<keyword evidence="1" id="KW-0812">Transmembrane</keyword>
<dbReference type="EMBL" id="CP048632">
    <property type="protein sequence ID" value="QIB39154.1"/>
    <property type="molecule type" value="Genomic_DNA"/>
</dbReference>
<evidence type="ECO:0000313" key="3">
    <source>
        <dbReference type="EMBL" id="QIB39154.1"/>
    </source>
</evidence>
<feature type="transmembrane region" description="Helical" evidence="1">
    <location>
        <begin position="51"/>
        <end position="72"/>
    </location>
</feature>
<feature type="domain" description="HTH LytTR-type" evidence="2">
    <location>
        <begin position="181"/>
        <end position="268"/>
    </location>
</feature>
<keyword evidence="1" id="KW-0472">Membrane</keyword>
<proteinExistence type="predicted"/>
<name>A0A7L5BJT7_9HYPH</name>
<dbReference type="SMART" id="SM00850">
    <property type="entry name" value="LytTR"/>
    <property type="match status" value="1"/>
</dbReference>
<dbReference type="AlphaFoldDB" id="A0A7L5BJT7"/>
<keyword evidence="4" id="KW-1185">Reference proteome</keyword>
<reference evidence="3 4" key="1">
    <citation type="submission" date="2020-02" db="EMBL/GenBank/DDBJ databases">
        <title>Plant-Promoting Endophytic Bacterium Rhizobium oryzihabitans sp. nov., Isolated from the Root of Rice.</title>
        <authorList>
            <person name="zhao J."/>
            <person name="Zhang G."/>
        </authorList>
    </citation>
    <scope>NUCLEOTIDE SEQUENCE [LARGE SCALE GENOMIC DNA]</scope>
    <source>
        <strain evidence="3 4">M15</strain>
    </source>
</reference>
<dbReference type="PROSITE" id="PS50930">
    <property type="entry name" value="HTH_LYTTR"/>
    <property type="match status" value="1"/>
</dbReference>
<dbReference type="Gene3D" id="2.40.50.1020">
    <property type="entry name" value="LytTr DNA-binding domain"/>
    <property type="match status" value="1"/>
</dbReference>